<reference evidence="1" key="1">
    <citation type="submission" date="2018-06" db="EMBL/GenBank/DDBJ databases">
        <authorList>
            <person name="Zhirakovskaya E."/>
        </authorList>
    </citation>
    <scope>NUCLEOTIDE SEQUENCE</scope>
</reference>
<name>A0A3B0YWK3_9ZZZZ</name>
<evidence type="ECO:0008006" key="2">
    <source>
        <dbReference type="Google" id="ProtNLM"/>
    </source>
</evidence>
<dbReference type="Pfam" id="PF14334">
    <property type="entry name" value="DUF4390"/>
    <property type="match status" value="1"/>
</dbReference>
<evidence type="ECO:0000313" key="1">
    <source>
        <dbReference type="EMBL" id="VAW79867.1"/>
    </source>
</evidence>
<proteinExistence type="predicted"/>
<dbReference type="InterPro" id="IPR025500">
    <property type="entry name" value="DUF4390"/>
</dbReference>
<dbReference type="AlphaFoldDB" id="A0A3B0YWK3"/>
<accession>A0A3B0YWK3</accession>
<organism evidence="1">
    <name type="scientific">hydrothermal vent metagenome</name>
    <dbReference type="NCBI Taxonomy" id="652676"/>
    <lineage>
        <taxon>unclassified sequences</taxon>
        <taxon>metagenomes</taxon>
        <taxon>ecological metagenomes</taxon>
    </lineage>
</organism>
<protein>
    <recommendedName>
        <fullName evidence="2">DUF4390 domain-containing protein</fullName>
    </recommendedName>
</protein>
<dbReference type="EMBL" id="UOFL01000183">
    <property type="protein sequence ID" value="VAW79867.1"/>
    <property type="molecule type" value="Genomic_DNA"/>
</dbReference>
<gene>
    <name evidence="1" type="ORF">MNBD_GAMMA12-3143</name>
</gene>
<sequence>MPRLTLMKRAYQPAKFIVILYSLALLSLLSPGLYAENSSHTINSRINLSSDANCPRHKPTNARKHFEICKISAEYFNEVLLINARIFYGFSDTAFRALKSGVPITIQLTVEFYRERDWLWDESIAVLSQRFTIQFHTLTRKYVVTNLNSKAKSVYSTRAEAMASLSDINRLPVLDKKFIKNTKYYYARARVRLLISHLPSALRLWAYMSSDWRLKSEWYQWPL</sequence>